<dbReference type="PANTHER" id="PTHR21716">
    <property type="entry name" value="TRANSMEMBRANE PROTEIN"/>
    <property type="match status" value="1"/>
</dbReference>
<name>A0ABP2ALW5_SARVE</name>
<evidence type="ECO:0000256" key="2">
    <source>
        <dbReference type="ARBA" id="ARBA00009773"/>
    </source>
</evidence>
<evidence type="ECO:0000256" key="6">
    <source>
        <dbReference type="ARBA" id="ARBA00022989"/>
    </source>
</evidence>
<sequence length="376" mass="41813">MKENPKIKHYFLLATYVVVLAYILLNISNIYTVFTYIFSILSPILIGIALAFILNIPMSFFEKKVLKSLDNNKRIFIRNLKRPLAILITLVMVFGIILTLFFFVVPQLSHSISTLINILPSSITSIEKSLSGSLHSTDLFNKIWPSFANIWNETLTAITSITGSAITNIVNLTIGITTTIINFFMAFILSIYMLASKEKLLHQCKKLIYAFIPLKYANKILQVIHISDKMFSAFITGQFIEAIIIGVMCFVGMTVFSMPYAILISIIISVTALIPIFGAFIGIVPAIFILLTVSPATAFYFIILIIVIQQIEGNVIYPKVVGGSLGISGIWIIISMLIGADLFGILGMIIGIPLFGIFYTILSKIVNSRLKDKNLM</sequence>
<dbReference type="Proteomes" id="UP000095488">
    <property type="component" value="Unassembled WGS sequence"/>
</dbReference>
<feature type="transmembrane region" description="Helical" evidence="8">
    <location>
        <begin position="260"/>
        <end position="281"/>
    </location>
</feature>
<keyword evidence="7 8" id="KW-0472">Membrane</keyword>
<reference evidence="9 10" key="1">
    <citation type="submission" date="2015-09" db="EMBL/GenBank/DDBJ databases">
        <authorList>
            <consortium name="Pathogen Informatics"/>
            <person name="Wu L."/>
            <person name="Ma J."/>
        </authorList>
    </citation>
    <scope>NUCLEOTIDE SEQUENCE [LARGE SCALE GENOMIC DNA]</scope>
    <source>
        <strain evidence="9 10">2789STDY5834858</strain>
    </source>
</reference>
<dbReference type="Pfam" id="PF01594">
    <property type="entry name" value="AI-2E_transport"/>
    <property type="match status" value="1"/>
</dbReference>
<keyword evidence="6 8" id="KW-1133">Transmembrane helix</keyword>
<dbReference type="RefSeq" id="WP_055257104.1">
    <property type="nucleotide sequence ID" value="NZ_BCMV01000075.1"/>
</dbReference>
<feature type="transmembrane region" description="Helical" evidence="8">
    <location>
        <begin position="33"/>
        <end position="54"/>
    </location>
</feature>
<keyword evidence="10" id="KW-1185">Reference proteome</keyword>
<feature type="transmembrane region" description="Helical" evidence="8">
    <location>
        <begin position="169"/>
        <end position="195"/>
    </location>
</feature>
<evidence type="ECO:0000256" key="1">
    <source>
        <dbReference type="ARBA" id="ARBA00004651"/>
    </source>
</evidence>
<keyword evidence="3" id="KW-0813">Transport</keyword>
<feature type="transmembrane region" description="Helical" evidence="8">
    <location>
        <begin position="207"/>
        <end position="225"/>
    </location>
</feature>
<accession>A0ABP2ALW5</accession>
<evidence type="ECO:0000256" key="7">
    <source>
        <dbReference type="ARBA" id="ARBA00023136"/>
    </source>
</evidence>
<keyword evidence="5 8" id="KW-0812">Transmembrane</keyword>
<feature type="transmembrane region" description="Helical" evidence="8">
    <location>
        <begin position="231"/>
        <end position="253"/>
    </location>
</feature>
<feature type="transmembrane region" description="Helical" evidence="8">
    <location>
        <begin position="287"/>
        <end position="308"/>
    </location>
</feature>
<organism evidence="9 10">
    <name type="scientific">Sarcina ventriculi</name>
    <name type="common">Clostridium ventriculi</name>
    <dbReference type="NCBI Taxonomy" id="1267"/>
    <lineage>
        <taxon>Bacteria</taxon>
        <taxon>Bacillati</taxon>
        <taxon>Bacillota</taxon>
        <taxon>Clostridia</taxon>
        <taxon>Eubacteriales</taxon>
        <taxon>Clostridiaceae</taxon>
        <taxon>Sarcina</taxon>
    </lineage>
</organism>
<dbReference type="InterPro" id="IPR002549">
    <property type="entry name" value="AI-2E-like"/>
</dbReference>
<keyword evidence="4" id="KW-1003">Cell membrane</keyword>
<protein>
    <submittedName>
        <fullName evidence="9">Sporulation integral membrane protein YtvI</fullName>
    </submittedName>
</protein>
<dbReference type="EMBL" id="CYZR01000001">
    <property type="protein sequence ID" value="CUN45838.1"/>
    <property type="molecule type" value="Genomic_DNA"/>
</dbReference>
<gene>
    <name evidence="9" type="primary">yhhT_1</name>
    <name evidence="9" type="ORF">ERS852473_00202</name>
</gene>
<feature type="transmembrane region" description="Helical" evidence="8">
    <location>
        <begin position="320"/>
        <end position="339"/>
    </location>
</feature>
<comment type="similarity">
    <text evidence="2">Belongs to the autoinducer-2 exporter (AI-2E) (TC 2.A.86) family.</text>
</comment>
<dbReference type="PANTHER" id="PTHR21716:SF53">
    <property type="entry name" value="PERMEASE PERM-RELATED"/>
    <property type="match status" value="1"/>
</dbReference>
<feature type="transmembrane region" description="Helical" evidence="8">
    <location>
        <begin position="7"/>
        <end position="27"/>
    </location>
</feature>
<evidence type="ECO:0000256" key="5">
    <source>
        <dbReference type="ARBA" id="ARBA00022692"/>
    </source>
</evidence>
<evidence type="ECO:0000313" key="10">
    <source>
        <dbReference type="Proteomes" id="UP000095488"/>
    </source>
</evidence>
<evidence type="ECO:0000256" key="8">
    <source>
        <dbReference type="SAM" id="Phobius"/>
    </source>
</evidence>
<comment type="caution">
    <text evidence="9">The sequence shown here is derived from an EMBL/GenBank/DDBJ whole genome shotgun (WGS) entry which is preliminary data.</text>
</comment>
<feature type="transmembrane region" description="Helical" evidence="8">
    <location>
        <begin position="345"/>
        <end position="366"/>
    </location>
</feature>
<evidence type="ECO:0000256" key="4">
    <source>
        <dbReference type="ARBA" id="ARBA00022475"/>
    </source>
</evidence>
<feature type="transmembrane region" description="Helical" evidence="8">
    <location>
        <begin position="84"/>
        <end position="105"/>
    </location>
</feature>
<evidence type="ECO:0000313" key="9">
    <source>
        <dbReference type="EMBL" id="CUN45838.1"/>
    </source>
</evidence>
<evidence type="ECO:0000256" key="3">
    <source>
        <dbReference type="ARBA" id="ARBA00022448"/>
    </source>
</evidence>
<comment type="subcellular location">
    <subcellularLocation>
        <location evidence="1">Cell membrane</location>
        <topology evidence="1">Multi-pass membrane protein</topology>
    </subcellularLocation>
</comment>
<proteinExistence type="inferred from homology"/>